<dbReference type="Proteomes" id="UP001378956">
    <property type="component" value="Unassembled WGS sequence"/>
</dbReference>
<keyword evidence="4" id="KW-0119">Carbohydrate metabolism</keyword>
<keyword evidence="9" id="KW-1185">Reference proteome</keyword>
<dbReference type="EMBL" id="JBBEUB010000006">
    <property type="protein sequence ID" value="MEJ2904360.1"/>
    <property type="molecule type" value="Genomic_DNA"/>
</dbReference>
<dbReference type="PRINTS" id="PR00131">
    <property type="entry name" value="GLHYDRLASE1"/>
</dbReference>
<keyword evidence="5 7" id="KW-0326">Glycosidase</keyword>
<dbReference type="PANTHER" id="PTHR10353:SF36">
    <property type="entry name" value="LP05116P"/>
    <property type="match status" value="1"/>
</dbReference>
<dbReference type="NCBIfam" id="TIGR03356">
    <property type="entry name" value="BGL"/>
    <property type="match status" value="1"/>
</dbReference>
<proteinExistence type="inferred from homology"/>
<evidence type="ECO:0000256" key="3">
    <source>
        <dbReference type="ARBA" id="ARBA00023001"/>
    </source>
</evidence>
<dbReference type="GO" id="GO:0008422">
    <property type="term" value="F:beta-glucosidase activity"/>
    <property type="evidence" value="ECO:0007669"/>
    <property type="project" value="UniProtKB-EC"/>
</dbReference>
<evidence type="ECO:0000256" key="1">
    <source>
        <dbReference type="ARBA" id="ARBA00010838"/>
    </source>
</evidence>
<reference evidence="8 9" key="1">
    <citation type="submission" date="2024-03" db="EMBL/GenBank/DDBJ databases">
        <title>Sequence of Lycoming College Course Isolates.</title>
        <authorList>
            <person name="Plotts O."/>
            <person name="Newman J."/>
        </authorList>
    </citation>
    <scope>NUCLEOTIDE SEQUENCE [LARGE SCALE GENOMIC DNA]</scope>
    <source>
        <strain evidence="8 9">CJB-3</strain>
    </source>
</reference>
<dbReference type="InterPro" id="IPR017736">
    <property type="entry name" value="Glyco_hydro_1_beta-glucosidase"/>
</dbReference>
<protein>
    <recommendedName>
        <fullName evidence="7">Beta-glucosidase</fullName>
        <ecNumber evidence="7">3.2.1.21</ecNumber>
    </recommendedName>
</protein>
<dbReference type="SUPFAM" id="SSF51445">
    <property type="entry name" value="(Trans)glycosidases"/>
    <property type="match status" value="1"/>
</dbReference>
<comment type="similarity">
    <text evidence="1 7">Belongs to the glycosyl hydrolase 1 family.</text>
</comment>
<comment type="catalytic activity">
    <reaction evidence="7">
        <text>Hydrolysis of terminal, non-reducing beta-D-glucosyl residues with release of beta-D-glucose.</text>
        <dbReference type="EC" id="3.2.1.21"/>
    </reaction>
</comment>
<dbReference type="EC" id="3.2.1.21" evidence="7"/>
<keyword evidence="3" id="KW-0136">Cellulose degradation</keyword>
<evidence type="ECO:0000256" key="6">
    <source>
        <dbReference type="ARBA" id="ARBA00023326"/>
    </source>
</evidence>
<dbReference type="PANTHER" id="PTHR10353">
    <property type="entry name" value="GLYCOSYL HYDROLASE"/>
    <property type="match status" value="1"/>
</dbReference>
<dbReference type="InterPro" id="IPR001360">
    <property type="entry name" value="Glyco_hydro_1"/>
</dbReference>
<accession>A0ABU8NSE1</accession>
<organism evidence="8 9">
    <name type="scientific">Pedobacter panaciterrae</name>
    <dbReference type="NCBI Taxonomy" id="363849"/>
    <lineage>
        <taxon>Bacteria</taxon>
        <taxon>Pseudomonadati</taxon>
        <taxon>Bacteroidota</taxon>
        <taxon>Sphingobacteriia</taxon>
        <taxon>Sphingobacteriales</taxon>
        <taxon>Sphingobacteriaceae</taxon>
        <taxon>Pedobacter</taxon>
    </lineage>
</organism>
<dbReference type="Gene3D" id="3.20.20.80">
    <property type="entry name" value="Glycosidases"/>
    <property type="match status" value="1"/>
</dbReference>
<sequence length="447" mass="50601">MIKASDFGEDFLWGVAVAAAQIEGASESYGKGPSIWDTFSKRSGKIKKGHDPKHACDFYHKYKEDIALVKTLGFSVFRFSIAWSRILPYGKGAINKEGILFYHKVIDECLLNGLIPYVTLYHWDLPDALEDEGGWTAYSINDSFNNFVSICAKEYGHKVKNWIVLNEPFGFTSLGYMLGVHAPGKTGLTNFFSAVHHTAIAQADGGRILRAEVPNANIGTSFSCSEVIPYTQSDADITAAKRIDCLMNRLFIEPTLGMGYPGADWDLMEKFSIQHSTWRHTKRLTFDFDFIGLQNYFPLTIKYNAFIPVLQAWEVKAKSRKKPHTAMGWEINADSFYNIIKQFASYPGIKKLMITENGAAYHDKVSGNHVHDPERIAYFQLYLAALLKAKSEGLNITGYMAWTLMDNFEWAEGFNARFGLVHTDFKTQHRIIKDSGFWFQQFLASDL</sequence>
<dbReference type="InterPro" id="IPR017853">
    <property type="entry name" value="GH"/>
</dbReference>
<evidence type="ECO:0000313" key="8">
    <source>
        <dbReference type="EMBL" id="MEJ2904360.1"/>
    </source>
</evidence>
<name>A0ABU8NSE1_9SPHI</name>
<keyword evidence="2 7" id="KW-0378">Hydrolase</keyword>
<gene>
    <name evidence="8" type="ORF">WAE58_18105</name>
</gene>
<evidence type="ECO:0000256" key="4">
    <source>
        <dbReference type="ARBA" id="ARBA00023277"/>
    </source>
</evidence>
<comment type="caution">
    <text evidence="8">The sequence shown here is derived from an EMBL/GenBank/DDBJ whole genome shotgun (WGS) entry which is preliminary data.</text>
</comment>
<keyword evidence="6" id="KW-0624">Polysaccharide degradation</keyword>
<evidence type="ECO:0000256" key="2">
    <source>
        <dbReference type="ARBA" id="ARBA00022801"/>
    </source>
</evidence>
<evidence type="ECO:0000256" key="7">
    <source>
        <dbReference type="RuleBase" id="RU361175"/>
    </source>
</evidence>
<dbReference type="RefSeq" id="WP_172661494.1">
    <property type="nucleotide sequence ID" value="NZ_CBFGNQ010000007.1"/>
</dbReference>
<evidence type="ECO:0000313" key="9">
    <source>
        <dbReference type="Proteomes" id="UP001378956"/>
    </source>
</evidence>
<evidence type="ECO:0000256" key="5">
    <source>
        <dbReference type="ARBA" id="ARBA00023295"/>
    </source>
</evidence>
<dbReference type="Pfam" id="PF00232">
    <property type="entry name" value="Glyco_hydro_1"/>
    <property type="match status" value="1"/>
</dbReference>